<comment type="cofactor">
    <cofactor evidence="1">
        <name>[4Fe-4S] cluster</name>
        <dbReference type="ChEBI" id="CHEBI:49883"/>
    </cofactor>
</comment>
<dbReference type="SUPFAM" id="SSF102114">
    <property type="entry name" value="Radical SAM enzymes"/>
    <property type="match status" value="1"/>
</dbReference>
<feature type="domain" description="Radical SAM core" evidence="7">
    <location>
        <begin position="169"/>
        <end position="399"/>
    </location>
</feature>
<dbReference type="PANTHER" id="PTHR43409">
    <property type="entry name" value="ANAEROBIC MAGNESIUM-PROTOPORPHYRIN IX MONOMETHYL ESTER CYCLASE-RELATED"/>
    <property type="match status" value="1"/>
</dbReference>
<sequence length="564" mass="66662">MKVVFVGINAKFSHTNIAIRYLNNELKDMVDSSFEEFTINEPLEKIVYELHKKDADVLMFSSYIWNIDHIRKVINSLKKIKPSYTIVLGGPEVSFEKESFLRTNPDCDYIIYGEGERAMKEFILYKQGELSIDEVHNLAYINDNRYIKTEEAPLIDMKDLSFPYEDEEALEHRTLYYEAQRGCPYRCSFCLSSAIKGLRYKPIDLVKMDLDRLIAMKPSIVKFIDRTFNSNEDFAINIIEHILENNKTNTKFHFEITLDRMSDRFYETLKKLPKDMIQFEIGLQSINPKTLKAIQRHNDLEKIKEHSQKIKDLGTIHQHIDLIAGLPYEDFESFKESFNYLYDFKIEKIQLGFLKMLKGSLVRSQELIFDYKYTDYAPYEVLKNEFLSTDEIIELKKIDYVVDKIYNEGSFKRTFDILESKYTSPFAMFEDLANFIDEKYGVDKTIKKENLYRLVYEFLKAKDILSDKLIEALSLDYAANVKSQAPLDFMPFTKLRGDKLHSLLRDEEFRKTYLWQYIEEKNKDIVNKVAIILMDGAAYLVDEDVERISDDYVQRYNLYKHRSV</sequence>
<dbReference type="PROSITE" id="PS51918">
    <property type="entry name" value="RADICAL_SAM"/>
    <property type="match status" value="1"/>
</dbReference>
<dbReference type="Pfam" id="PF04055">
    <property type="entry name" value="Radical_SAM"/>
    <property type="match status" value="1"/>
</dbReference>
<dbReference type="RefSeq" id="WP_249242940.1">
    <property type="nucleotide sequence ID" value="NZ_CP096649.1"/>
</dbReference>
<evidence type="ECO:0000259" key="6">
    <source>
        <dbReference type="PROSITE" id="PS51332"/>
    </source>
</evidence>
<evidence type="ECO:0000256" key="1">
    <source>
        <dbReference type="ARBA" id="ARBA00001966"/>
    </source>
</evidence>
<keyword evidence="9" id="KW-1185">Reference proteome</keyword>
<dbReference type="InterPro" id="IPR058240">
    <property type="entry name" value="rSAM_sf"/>
</dbReference>
<dbReference type="GO" id="GO:0003824">
    <property type="term" value="F:catalytic activity"/>
    <property type="evidence" value="ECO:0007669"/>
    <property type="project" value="InterPro"/>
</dbReference>
<dbReference type="InterPro" id="IPR025288">
    <property type="entry name" value="DUF4080"/>
</dbReference>
<dbReference type="GO" id="GO:0005829">
    <property type="term" value="C:cytosol"/>
    <property type="evidence" value="ECO:0007669"/>
    <property type="project" value="TreeGrafter"/>
</dbReference>
<dbReference type="CDD" id="cd01335">
    <property type="entry name" value="Radical_SAM"/>
    <property type="match status" value="1"/>
</dbReference>
<name>A0A9E7DJT6_9FIRM</name>
<dbReference type="SMART" id="SM00729">
    <property type="entry name" value="Elp3"/>
    <property type="match status" value="1"/>
</dbReference>
<dbReference type="InterPro" id="IPR023404">
    <property type="entry name" value="rSAM_horseshoe"/>
</dbReference>
<evidence type="ECO:0000259" key="7">
    <source>
        <dbReference type="PROSITE" id="PS51918"/>
    </source>
</evidence>
<dbReference type="Gene3D" id="3.40.50.280">
    <property type="entry name" value="Cobalamin-binding domain"/>
    <property type="match status" value="1"/>
</dbReference>
<keyword evidence="3" id="KW-0479">Metal-binding</keyword>
<evidence type="ECO:0000256" key="5">
    <source>
        <dbReference type="ARBA" id="ARBA00023014"/>
    </source>
</evidence>
<evidence type="ECO:0000256" key="4">
    <source>
        <dbReference type="ARBA" id="ARBA00023004"/>
    </source>
</evidence>
<protein>
    <submittedName>
        <fullName evidence="8">B12-binding domain-containing radical SAM protein</fullName>
    </submittedName>
</protein>
<evidence type="ECO:0000256" key="2">
    <source>
        <dbReference type="ARBA" id="ARBA00022691"/>
    </source>
</evidence>
<dbReference type="InterPro" id="IPR036724">
    <property type="entry name" value="Cobalamin-bd_sf"/>
</dbReference>
<dbReference type="SFLD" id="SFLDS00029">
    <property type="entry name" value="Radical_SAM"/>
    <property type="match status" value="1"/>
</dbReference>
<dbReference type="KEGG" id="fms:M1R53_02360"/>
<dbReference type="GO" id="GO:0031419">
    <property type="term" value="F:cobalamin binding"/>
    <property type="evidence" value="ECO:0007669"/>
    <property type="project" value="InterPro"/>
</dbReference>
<evidence type="ECO:0000313" key="9">
    <source>
        <dbReference type="Proteomes" id="UP000831151"/>
    </source>
</evidence>
<dbReference type="EMBL" id="CP096649">
    <property type="protein sequence ID" value="UQK59523.1"/>
    <property type="molecule type" value="Genomic_DNA"/>
</dbReference>
<dbReference type="InterPro" id="IPR006158">
    <property type="entry name" value="Cobalamin-bd"/>
</dbReference>
<gene>
    <name evidence="8" type="ORF">M1R53_02360</name>
</gene>
<keyword evidence="4" id="KW-0408">Iron</keyword>
<dbReference type="InterPro" id="IPR051198">
    <property type="entry name" value="BchE-like"/>
</dbReference>
<dbReference type="SUPFAM" id="SSF52242">
    <property type="entry name" value="Cobalamin (vitamin B12)-binding domain"/>
    <property type="match status" value="1"/>
</dbReference>
<dbReference type="PROSITE" id="PS51332">
    <property type="entry name" value="B12_BINDING"/>
    <property type="match status" value="1"/>
</dbReference>
<keyword evidence="2" id="KW-0949">S-adenosyl-L-methionine</keyword>
<feature type="domain" description="B12-binding" evidence="6">
    <location>
        <begin position="1"/>
        <end position="133"/>
    </location>
</feature>
<dbReference type="InterPro" id="IPR007197">
    <property type="entry name" value="rSAM"/>
</dbReference>
<proteinExistence type="predicted"/>
<dbReference type="GO" id="GO:0051536">
    <property type="term" value="F:iron-sulfur cluster binding"/>
    <property type="evidence" value="ECO:0007669"/>
    <property type="project" value="UniProtKB-KW"/>
</dbReference>
<dbReference type="Proteomes" id="UP000831151">
    <property type="component" value="Chromosome"/>
</dbReference>
<evidence type="ECO:0000256" key="3">
    <source>
        <dbReference type="ARBA" id="ARBA00022723"/>
    </source>
</evidence>
<evidence type="ECO:0000313" key="8">
    <source>
        <dbReference type="EMBL" id="UQK59523.1"/>
    </source>
</evidence>
<dbReference type="Pfam" id="PF02310">
    <property type="entry name" value="B12-binding"/>
    <property type="match status" value="1"/>
</dbReference>
<dbReference type="CDD" id="cd02068">
    <property type="entry name" value="radical_SAM_B12_BD"/>
    <property type="match status" value="1"/>
</dbReference>
<accession>A0A9E7DJT6</accession>
<dbReference type="InterPro" id="IPR006638">
    <property type="entry name" value="Elp3/MiaA/NifB-like_rSAM"/>
</dbReference>
<dbReference type="GO" id="GO:0046872">
    <property type="term" value="F:metal ion binding"/>
    <property type="evidence" value="ECO:0007669"/>
    <property type="project" value="UniProtKB-KW"/>
</dbReference>
<organism evidence="8 9">
    <name type="scientific">Fenollaria massiliensis</name>
    <dbReference type="NCBI Taxonomy" id="938288"/>
    <lineage>
        <taxon>Bacteria</taxon>
        <taxon>Bacillati</taxon>
        <taxon>Bacillota</taxon>
        <taxon>Clostridia</taxon>
        <taxon>Eubacteriales</taxon>
        <taxon>Fenollaria</taxon>
    </lineage>
</organism>
<dbReference type="Gene3D" id="3.80.30.20">
    <property type="entry name" value="tm_1862 like domain"/>
    <property type="match status" value="1"/>
</dbReference>
<dbReference type="Pfam" id="PF13311">
    <property type="entry name" value="DUF4080"/>
    <property type="match status" value="1"/>
</dbReference>
<reference evidence="8" key="1">
    <citation type="submission" date="2022-04" db="EMBL/GenBank/DDBJ databases">
        <title>Complete genome sequences of Ezakiella coagulans and Fenollaria massiliensis.</title>
        <authorList>
            <person name="France M.T."/>
            <person name="Clifford J."/>
            <person name="Narina S."/>
            <person name="Rutt L."/>
            <person name="Ravel J."/>
        </authorList>
    </citation>
    <scope>NUCLEOTIDE SEQUENCE</scope>
    <source>
        <strain evidence="8">C0061C2</strain>
    </source>
</reference>
<dbReference type="PANTHER" id="PTHR43409:SF16">
    <property type="entry name" value="SLR0320 PROTEIN"/>
    <property type="match status" value="1"/>
</dbReference>
<dbReference type="SFLD" id="SFLDG01082">
    <property type="entry name" value="B12-binding_domain_containing"/>
    <property type="match status" value="1"/>
</dbReference>
<keyword evidence="5" id="KW-0411">Iron-sulfur</keyword>
<dbReference type="AlphaFoldDB" id="A0A9E7DJT6"/>